<organism evidence="12 13">
    <name type="scientific">Helicobacter bizzozeronii (strain CIII-1)</name>
    <dbReference type="NCBI Taxonomy" id="1002804"/>
    <lineage>
        <taxon>Bacteria</taxon>
        <taxon>Pseudomonadati</taxon>
        <taxon>Campylobacterota</taxon>
        <taxon>Epsilonproteobacteria</taxon>
        <taxon>Campylobacterales</taxon>
        <taxon>Helicobacteraceae</taxon>
        <taxon>Helicobacter</taxon>
    </lineage>
</organism>
<evidence type="ECO:0000256" key="7">
    <source>
        <dbReference type="ARBA" id="ARBA00022801"/>
    </source>
</evidence>
<dbReference type="GO" id="GO:0009035">
    <property type="term" value="F:type I site-specific deoxyribonuclease activity"/>
    <property type="evidence" value="ECO:0007669"/>
    <property type="project" value="UniProtKB-EC"/>
</dbReference>
<dbReference type="Gene3D" id="3.90.1570.50">
    <property type="match status" value="1"/>
</dbReference>
<keyword evidence="9 10" id="KW-0238">DNA-binding</keyword>
<dbReference type="CDD" id="cd18800">
    <property type="entry name" value="SF2_C_EcoR124I-like"/>
    <property type="match status" value="1"/>
</dbReference>
<dbReference type="GO" id="GO:0003677">
    <property type="term" value="F:DNA binding"/>
    <property type="evidence" value="ECO:0007669"/>
    <property type="project" value="UniProtKB-KW"/>
</dbReference>
<dbReference type="Pfam" id="PF04313">
    <property type="entry name" value="HSDR_N"/>
    <property type="match status" value="1"/>
</dbReference>
<dbReference type="PROSITE" id="PS51192">
    <property type="entry name" value="HELICASE_ATP_BIND_1"/>
    <property type="match status" value="1"/>
</dbReference>
<sequence>MAEKDFEENFIQALKKHKWEEEVLEYPKHHDLLKNWQKILYDHNKDRIESLSDAHMQEILSQIQNKTPFEIHRLLEGGSVSLQQEGISKHLKVFDTDIGLGNTRYQIARQPWFGEKWEKEKKRGDISLLINGLPLVHIELKNRGVSLDTAFKQIKDYAKEGAFKGLFKCIQLFVCATPEKIKYFSNFGGAQDFKKEFCFKWADENNEPIQDYKEFIKRFLSVDFIHTFISHYMIADSSNQSLKAMRPYQCYAVQAILESAKTSQDNKGGYVWHTTGSGKTLTSFKSATLLLHKKMAKKVVFLADRRELVLQTLQEYQKADTGEVVQDSTNMSAAELATALKDKREAVLIATLQTMYRIQPNKAFDKQKIIFIVDEAHRSTFGNAHAKENDSLGMLKTIKDNFKNALFIGFTGTPKTDKTSKLNTADIFGKELHRYTLAHGMKDKMVLRFYVSFANTMPKLRHNIATMKATERAKNEGEGARELEYKKWLDKQEITHKDLEAQIKPAMFNKEHKEQVVGYILDNHARLSQKRKFHAIFATSSIPDALEYYKIFKEHDHPYKITAMFDPSDNATTDKRAGIEAILNDYNHRFECSFTFENYHAFQKDAAQRLAHRGPYANLDTGERLDLVIVVDQMLTGFDSLFVNTLYLDKILEGANLIQALSRTNRVFDRDKPFGNIIFLRKYATMKDNLEEAVKVYADGADVDTSESKLTDKVKQINALHHQIQALLVTDQELKDTHTQNQFNELFKKLARIVRNAQIQGLKWDQKEYCLSEEEQELLGTPKEVVFLELDEETFRFYLQKYKEIANNYQKRTRERGVEDPGFEIDYDLIEQDEGMLIDYAYIEALLKEKNQEKLDRYLQILEPEDREFFLHHLPTNWQEIGIEACRVQYKQAKQDKKIEEIVQAVGVDRTLLKEAMAKIKTEKDLDREGNLFDKLEASADLEVSRVYFEAKEGKALSKNEVVNAVWAYLREVLTTP</sequence>
<evidence type="ECO:0000313" key="12">
    <source>
        <dbReference type="EMBL" id="CCB80915.1"/>
    </source>
</evidence>
<reference evidence="12 13" key="1">
    <citation type="journal article" date="2011" name="J. Bacteriol.">
        <title>Genome sequence of Helicobacter bizzozeronii strain CIII-1, an isolate from human gastric mucosa.</title>
        <authorList>
            <person name="Schott T."/>
            <person name="Rossi M."/>
            <person name="Hanninen M.L."/>
        </authorList>
    </citation>
    <scope>NUCLEOTIDE SEQUENCE [LARGE SCALE GENOMIC DNA]</scope>
    <source>
        <strain evidence="12 13">CIII-1</strain>
        <plasmid evidence="12">phbz1</plasmid>
    </source>
</reference>
<keyword evidence="4 10" id="KW-0547">Nucleotide-binding</keyword>
<geneLocation type="plasmid" evidence="12 13">
    <name>phbz1</name>
</geneLocation>
<accession>F8KUI0</accession>
<dbReference type="CDD" id="cd22332">
    <property type="entry name" value="HsdR_N"/>
    <property type="match status" value="1"/>
</dbReference>
<dbReference type="InterPro" id="IPR055180">
    <property type="entry name" value="HsdR_RecA-like_helicase_dom_2"/>
</dbReference>
<keyword evidence="12" id="KW-0614">Plasmid</keyword>
<dbReference type="SMART" id="SM00487">
    <property type="entry name" value="DEXDc"/>
    <property type="match status" value="1"/>
</dbReference>
<dbReference type="Pfam" id="PF22679">
    <property type="entry name" value="T1R_D3-like"/>
    <property type="match status" value="1"/>
</dbReference>
<dbReference type="InterPro" id="IPR014001">
    <property type="entry name" value="Helicase_ATP-bd"/>
</dbReference>
<name>F8KUI0_HELBC</name>
<evidence type="ECO:0000256" key="6">
    <source>
        <dbReference type="ARBA" id="ARBA00022759"/>
    </source>
</evidence>
<dbReference type="InterPro" id="IPR022625">
    <property type="entry name" value="TypeI_RM_Rsu_C"/>
</dbReference>
<dbReference type="EC" id="3.1.21.3" evidence="10"/>
<dbReference type="Proteomes" id="UP000008387">
    <property type="component" value="Plasmid phbz1"/>
</dbReference>
<proteinExistence type="inferred from homology"/>
<dbReference type="Gene3D" id="3.40.50.300">
    <property type="entry name" value="P-loop containing nucleotide triphosphate hydrolases"/>
    <property type="match status" value="2"/>
</dbReference>
<dbReference type="InterPro" id="IPR051268">
    <property type="entry name" value="Type-I_R_enzyme_R_subunit"/>
</dbReference>
<dbReference type="RefSeq" id="WP_013882022.1">
    <property type="nucleotide sequence ID" value="NC_015670.1"/>
</dbReference>
<dbReference type="PANTHER" id="PTHR30195">
    <property type="entry name" value="TYPE I SITE-SPECIFIC DEOXYRIBONUCLEASE PROTEIN SUBUNIT M AND R"/>
    <property type="match status" value="1"/>
</dbReference>
<dbReference type="GO" id="GO:0009307">
    <property type="term" value="P:DNA restriction-modification system"/>
    <property type="evidence" value="ECO:0007669"/>
    <property type="project" value="UniProtKB-KW"/>
</dbReference>
<evidence type="ECO:0000256" key="10">
    <source>
        <dbReference type="RuleBase" id="RU364115"/>
    </source>
</evidence>
<gene>
    <name evidence="12" type="ordered locus">HBZC1_p0350</name>
</gene>
<feature type="domain" description="Helicase ATP-binding" evidence="11">
    <location>
        <begin position="260"/>
        <end position="432"/>
    </location>
</feature>
<keyword evidence="6" id="KW-0255">Endonuclease</keyword>
<keyword evidence="5 10" id="KW-0680">Restriction system</keyword>
<dbReference type="InterPro" id="IPR040980">
    <property type="entry name" value="SWI2_SNF2"/>
</dbReference>
<protein>
    <recommendedName>
        <fullName evidence="10">Type I restriction enzyme endonuclease subunit</fullName>
        <shortName evidence="10">R protein</shortName>
        <ecNumber evidence="10">3.1.21.3</ecNumber>
    </recommendedName>
</protein>
<dbReference type="REBASE" id="36678">
    <property type="entry name" value="HbiCORF350P"/>
</dbReference>
<keyword evidence="13" id="KW-1185">Reference proteome</keyword>
<dbReference type="InterPro" id="IPR007409">
    <property type="entry name" value="Restrct_endonuc_type1_HsdR_N"/>
</dbReference>
<dbReference type="Pfam" id="PF12008">
    <property type="entry name" value="EcoR124_C"/>
    <property type="match status" value="1"/>
</dbReference>
<evidence type="ECO:0000256" key="9">
    <source>
        <dbReference type="ARBA" id="ARBA00023125"/>
    </source>
</evidence>
<dbReference type="NCBIfam" id="TIGR00348">
    <property type="entry name" value="hsdR"/>
    <property type="match status" value="1"/>
</dbReference>
<evidence type="ECO:0000256" key="4">
    <source>
        <dbReference type="ARBA" id="ARBA00022741"/>
    </source>
</evidence>
<dbReference type="InterPro" id="IPR004473">
    <property type="entry name" value="Restrct_endonuc_typeI_HsdR"/>
</dbReference>
<dbReference type="GO" id="GO:0005524">
    <property type="term" value="F:ATP binding"/>
    <property type="evidence" value="ECO:0007669"/>
    <property type="project" value="UniProtKB-KW"/>
</dbReference>
<evidence type="ECO:0000256" key="3">
    <source>
        <dbReference type="ARBA" id="ARBA00022722"/>
    </source>
</evidence>
<comment type="catalytic activity">
    <reaction evidence="1 10">
        <text>Endonucleolytic cleavage of DNA to give random double-stranded fragments with terminal 5'-phosphates, ATP is simultaneously hydrolyzed.</text>
        <dbReference type="EC" id="3.1.21.3"/>
    </reaction>
</comment>
<dbReference type="eggNOG" id="COG0610">
    <property type="taxonomic scope" value="Bacteria"/>
</dbReference>
<keyword evidence="3" id="KW-0540">Nuclease</keyword>
<dbReference type="PANTHER" id="PTHR30195:SF16">
    <property type="entry name" value="TYPE I RESTRICTION ENZYME ENDONUCLEASE SUBUNIT"/>
    <property type="match status" value="1"/>
</dbReference>
<dbReference type="SUPFAM" id="SSF52540">
    <property type="entry name" value="P-loop containing nucleoside triphosphate hydrolases"/>
    <property type="match status" value="1"/>
</dbReference>
<dbReference type="KEGG" id="hbi:HBZC1_p0350"/>
<dbReference type="Pfam" id="PF18766">
    <property type="entry name" value="SWI2_SNF2"/>
    <property type="match status" value="1"/>
</dbReference>
<evidence type="ECO:0000256" key="1">
    <source>
        <dbReference type="ARBA" id="ARBA00000851"/>
    </source>
</evidence>
<comment type="similarity">
    <text evidence="2 10">Belongs to the HsdR family.</text>
</comment>
<dbReference type="AlphaFoldDB" id="F8KUI0"/>
<evidence type="ECO:0000256" key="8">
    <source>
        <dbReference type="ARBA" id="ARBA00022840"/>
    </source>
</evidence>
<keyword evidence="7 10" id="KW-0378">Hydrolase</keyword>
<dbReference type="InterPro" id="IPR027417">
    <property type="entry name" value="P-loop_NTPase"/>
</dbReference>
<evidence type="ECO:0000313" key="13">
    <source>
        <dbReference type="Proteomes" id="UP000008387"/>
    </source>
</evidence>
<evidence type="ECO:0000259" key="11">
    <source>
        <dbReference type="PROSITE" id="PS51192"/>
    </source>
</evidence>
<comment type="subunit">
    <text evidence="10">The type I restriction/modification system is composed of three polypeptides R, M and S.</text>
</comment>
<comment type="function">
    <text evidence="10">Subunit R is required for both nuclease and ATPase activities, but not for modification.</text>
</comment>
<keyword evidence="8 10" id="KW-0067">ATP-binding</keyword>
<evidence type="ECO:0000256" key="5">
    <source>
        <dbReference type="ARBA" id="ARBA00022747"/>
    </source>
</evidence>
<evidence type="ECO:0000256" key="2">
    <source>
        <dbReference type="ARBA" id="ARBA00008598"/>
    </source>
</evidence>
<dbReference type="EMBL" id="FR871758">
    <property type="protein sequence ID" value="CCB80915.1"/>
    <property type="molecule type" value="Genomic_DNA"/>
</dbReference>
<dbReference type="HOGENOM" id="CLU_004848_2_1_7"/>